<reference evidence="1 2" key="1">
    <citation type="submission" date="2019-06" db="EMBL/GenBank/DDBJ databases">
        <title>Genomic Encyclopedia of Archaeal and Bacterial Type Strains, Phase II (KMG-II): from individual species to whole genera.</title>
        <authorList>
            <person name="Goeker M."/>
        </authorList>
    </citation>
    <scope>NUCLEOTIDE SEQUENCE [LARGE SCALE GENOMIC DNA]</scope>
    <source>
        <strain evidence="1 2">DSM 24789</strain>
    </source>
</reference>
<comment type="caution">
    <text evidence="1">The sequence shown here is derived from an EMBL/GenBank/DDBJ whole genome shotgun (WGS) entry which is preliminary data.</text>
</comment>
<name>A0A543G1L8_9FLAO</name>
<dbReference type="EMBL" id="VFPJ01000001">
    <property type="protein sequence ID" value="TQM39968.1"/>
    <property type="molecule type" value="Genomic_DNA"/>
</dbReference>
<evidence type="ECO:0000313" key="2">
    <source>
        <dbReference type="Proteomes" id="UP000320773"/>
    </source>
</evidence>
<dbReference type="AlphaFoldDB" id="A0A543G1L8"/>
<evidence type="ECO:0008006" key="3">
    <source>
        <dbReference type="Google" id="ProtNLM"/>
    </source>
</evidence>
<accession>A0A543G1L8</accession>
<dbReference type="Proteomes" id="UP000320773">
    <property type="component" value="Unassembled WGS sequence"/>
</dbReference>
<organism evidence="1 2">
    <name type="scientific">Flavobacterium branchiophilum</name>
    <dbReference type="NCBI Taxonomy" id="55197"/>
    <lineage>
        <taxon>Bacteria</taxon>
        <taxon>Pseudomonadati</taxon>
        <taxon>Bacteroidota</taxon>
        <taxon>Flavobacteriia</taxon>
        <taxon>Flavobacteriales</taxon>
        <taxon>Flavobacteriaceae</taxon>
        <taxon>Flavobacterium</taxon>
    </lineage>
</organism>
<protein>
    <recommendedName>
        <fullName evidence="3">Lipoprotein</fullName>
    </recommendedName>
</protein>
<proteinExistence type="predicted"/>
<dbReference type="RefSeq" id="WP_133063110.1">
    <property type="nucleotide sequence ID" value="NZ_VFPJ01000001.1"/>
</dbReference>
<dbReference type="PROSITE" id="PS51257">
    <property type="entry name" value="PROKAR_LIPOPROTEIN"/>
    <property type="match status" value="1"/>
</dbReference>
<gene>
    <name evidence="1" type="ORF">BC670_0820</name>
</gene>
<sequence length="252" mass="28716">MKNLIRIFALVFIFVSCSKTEDDTNNQCTGNCTILKGNFVTLNNEPVPNVKVSMKYIKSNELAFYSRKLVDTKSDQNGNFNSNFFIKDNEIGNTGGYFDIDIDDSNIDVNKYIRTNNLIGNTTADIGFAIFSITNRDTIINKTFYFPKKAYIKVNLNNFTPLQSDDYFEVQTLYPFGPKIGVNTFLNSKYSTGFSGYGNWRAINNNNLLNVFVAEGENNVIRIFRRKNGVNTSEDIPIFIPQNNTIELTYDF</sequence>
<evidence type="ECO:0000313" key="1">
    <source>
        <dbReference type="EMBL" id="TQM39968.1"/>
    </source>
</evidence>